<evidence type="ECO:0000256" key="1">
    <source>
        <dbReference type="SAM" id="MobiDB-lite"/>
    </source>
</evidence>
<proteinExistence type="predicted"/>
<dbReference type="AlphaFoldDB" id="Q75AH5"/>
<accession>Q75AH5</accession>
<dbReference type="OrthoDB" id="5801062at2759"/>
<reference evidence="3" key="2">
    <citation type="journal article" date="2013" name="G3 (Bethesda)">
        <title>Genomes of Ashbya fungi isolated from insects reveal four mating-type loci, numerous translocations, lack of transposons, and distinct gene duplications.</title>
        <authorList>
            <person name="Dietrich F.S."/>
            <person name="Voegeli S."/>
            <person name="Kuo S."/>
            <person name="Philippsen P."/>
        </authorList>
    </citation>
    <scope>GENOME REANNOTATION</scope>
    <source>
        <strain evidence="3">ATCC 10895 / CBS 109.51 / FGSC 9923 / NRRL Y-1056</strain>
    </source>
</reference>
<dbReference type="OMA" id="NTWVDNG"/>
<dbReference type="FunCoup" id="Q75AH5">
    <property type="interactions" value="52"/>
</dbReference>
<dbReference type="KEGG" id="ago:AGOS_ADL048C"/>
<sequence>MLVQEGPPSTQQYEIKDWLRGLSWEHLVSLQYDIADELARRVREMKLASGLSKDKEDHTEELISTQTSATEAVQPQTGYLHMGAPSTFPEGDGDSQPLIPGTLELRNKHFVLSSSPLKKELPESQNSQNSPRRNLRLLLGPRLAPKQSSPTKSPRRSPTKEVSTPRAKQTQEAHEPIDEDEAEQISDSEGDLSWDSKLPDVHEGQEKRAKIDFNTNPIAKRPWIYEDFQANHEVLEELSKKRLKDHRRNVMDGLAGLPNKLGGEANYDSSFDESFPMYDNLRHRSKSPPGYGRLDFPTTQEIQDDKRKAQDMIYQRTKHRFKMAVQRKIPIFEREYFFKNPQLNTWVDNGEISWSKEELQIFKRT</sequence>
<dbReference type="GeneID" id="4620196"/>
<reference evidence="2 3" key="1">
    <citation type="journal article" date="2004" name="Science">
        <title>The Ashbya gossypii genome as a tool for mapping the ancient Saccharomyces cerevisiae genome.</title>
        <authorList>
            <person name="Dietrich F.S."/>
            <person name="Voegeli S."/>
            <person name="Brachat S."/>
            <person name="Lerch A."/>
            <person name="Gates K."/>
            <person name="Steiner S."/>
            <person name="Mohr C."/>
            <person name="Pohlmann R."/>
            <person name="Luedi P."/>
            <person name="Choi S."/>
            <person name="Wing R.A."/>
            <person name="Flavier A."/>
            <person name="Gaffney T.D."/>
            <person name="Philippsen P."/>
        </authorList>
    </citation>
    <scope>NUCLEOTIDE SEQUENCE [LARGE SCALE GENOMIC DNA]</scope>
    <source>
        <strain evidence="3">ATCC 10895 / CBS 109.51 / FGSC 9923 / NRRL Y-1056</strain>
    </source>
</reference>
<keyword evidence="3" id="KW-1185">Reference proteome</keyword>
<evidence type="ECO:0000313" key="3">
    <source>
        <dbReference type="Proteomes" id="UP000000591"/>
    </source>
</evidence>
<feature type="compositionally biased region" description="Low complexity" evidence="1">
    <location>
        <begin position="124"/>
        <end position="152"/>
    </location>
</feature>
<feature type="compositionally biased region" description="Basic and acidic residues" evidence="1">
    <location>
        <begin position="197"/>
        <end position="211"/>
    </location>
</feature>
<evidence type="ECO:0000313" key="2">
    <source>
        <dbReference type="EMBL" id="AAS51872.1"/>
    </source>
</evidence>
<dbReference type="HOGENOM" id="CLU_064983_0_0_1"/>
<dbReference type="Proteomes" id="UP000000591">
    <property type="component" value="Chromosome IV"/>
</dbReference>
<dbReference type="RefSeq" id="NP_984048.1">
    <property type="nucleotide sequence ID" value="NM_209401.1"/>
</dbReference>
<organism evidence="2 3">
    <name type="scientific">Eremothecium gossypii (strain ATCC 10895 / CBS 109.51 / FGSC 9923 / NRRL Y-1056)</name>
    <name type="common">Yeast</name>
    <name type="synonym">Ashbya gossypii</name>
    <dbReference type="NCBI Taxonomy" id="284811"/>
    <lineage>
        <taxon>Eukaryota</taxon>
        <taxon>Fungi</taxon>
        <taxon>Dikarya</taxon>
        <taxon>Ascomycota</taxon>
        <taxon>Saccharomycotina</taxon>
        <taxon>Saccharomycetes</taxon>
        <taxon>Saccharomycetales</taxon>
        <taxon>Saccharomycetaceae</taxon>
        <taxon>Eremothecium</taxon>
    </lineage>
</organism>
<feature type="compositionally biased region" description="Basic and acidic residues" evidence="1">
    <location>
        <begin position="50"/>
        <end position="61"/>
    </location>
</feature>
<feature type="region of interest" description="Disordered" evidence="1">
    <location>
        <begin position="50"/>
        <end position="100"/>
    </location>
</feature>
<dbReference type="STRING" id="284811.Q75AH5"/>
<dbReference type="EMBL" id="AE016817">
    <property type="protein sequence ID" value="AAS51872.1"/>
    <property type="molecule type" value="Genomic_DNA"/>
</dbReference>
<feature type="compositionally biased region" description="Acidic residues" evidence="1">
    <location>
        <begin position="177"/>
        <end position="192"/>
    </location>
</feature>
<dbReference type="InParanoid" id="Q75AH5"/>
<feature type="region of interest" description="Disordered" evidence="1">
    <location>
        <begin position="114"/>
        <end position="213"/>
    </location>
</feature>
<name>Q75AH5_EREGS</name>
<protein>
    <submittedName>
        <fullName evidence="2">ADL048Cp</fullName>
    </submittedName>
</protein>
<gene>
    <name evidence="2" type="ORF">AGOS_ADL048C</name>
</gene>
<feature type="compositionally biased region" description="Polar residues" evidence="1">
    <location>
        <begin position="62"/>
        <end position="77"/>
    </location>
</feature>
<dbReference type="eggNOG" id="ENOG502S084">
    <property type="taxonomic scope" value="Eukaryota"/>
</dbReference>